<keyword evidence="1" id="KW-0472">Membrane</keyword>
<accession>A0A9J6ZT19</accession>
<dbReference type="InterPro" id="IPR028098">
    <property type="entry name" value="Glyco_trans_4-like_N"/>
</dbReference>
<dbReference type="GO" id="GO:0016757">
    <property type="term" value="F:glycosyltransferase activity"/>
    <property type="evidence" value="ECO:0007669"/>
    <property type="project" value="UniProtKB-ARBA"/>
</dbReference>
<dbReference type="Proteomes" id="UP001056426">
    <property type="component" value="Chromosome"/>
</dbReference>
<gene>
    <name evidence="3" type="ORF">M9189_03360</name>
</gene>
<sequence>MRILQLVNRFDFGGAENHVRELCNELAVMDHNIILATRHGRQTTLLDKRIKFVWIPSLVANLLFTHTLLIIFLALRYKIEVIHAHQRLPIISACLAGKILGIPVVATVHGRVRHDLRSAIARKLCTSIIFVSQQVLNVSRHYENIRHKSVIIPNGIPLPEKLPSISPFAIGYISRIDGRHSEVIRHLISSVEILKPQFPEIRLFLIGDGNGVPELMPVIDATNQRLNEEAIRYMGFISKLEIHEFFPELVLGVGRVAIEALARGANVISVNSKRMGHIVVPPNYNEYAINNFVHIHGMPPSKESLYVELKTFFDNRDDFRQKAAIVSDNTRKDFGIRQTTQRIVDLYSSLSTHSNL</sequence>
<dbReference type="InterPro" id="IPR050194">
    <property type="entry name" value="Glycosyltransferase_grp1"/>
</dbReference>
<organism evidence="3 4">
    <name type="scientific">Xiashengella succiniciproducens</name>
    <dbReference type="NCBI Taxonomy" id="2949635"/>
    <lineage>
        <taxon>Bacteria</taxon>
        <taxon>Pseudomonadati</taxon>
        <taxon>Bacteroidota</taxon>
        <taxon>Bacteroidia</taxon>
        <taxon>Marinilabiliales</taxon>
        <taxon>Marinilabiliaceae</taxon>
        <taxon>Xiashengella</taxon>
    </lineage>
</organism>
<feature type="domain" description="Glycosyltransferase subfamily 4-like N-terminal" evidence="2">
    <location>
        <begin position="12"/>
        <end position="157"/>
    </location>
</feature>
<keyword evidence="4" id="KW-1185">Reference proteome</keyword>
<dbReference type="PANTHER" id="PTHR45947:SF3">
    <property type="entry name" value="SULFOQUINOVOSYL TRANSFERASE SQD2"/>
    <property type="match status" value="1"/>
</dbReference>
<dbReference type="Gene3D" id="3.40.50.2000">
    <property type="entry name" value="Glycogen Phosphorylase B"/>
    <property type="match status" value="2"/>
</dbReference>
<dbReference type="Pfam" id="PF13439">
    <property type="entry name" value="Glyco_transf_4"/>
    <property type="match status" value="1"/>
</dbReference>
<dbReference type="CDD" id="cd03801">
    <property type="entry name" value="GT4_PimA-like"/>
    <property type="match status" value="1"/>
</dbReference>
<keyword evidence="1" id="KW-0812">Transmembrane</keyword>
<proteinExistence type="predicted"/>
<reference evidence="3" key="2">
    <citation type="submission" date="2022-06" db="EMBL/GenBank/DDBJ databases">
        <title>Xiashengella guii gen. nov. sp. nov., a bacterium isolated form anaerobic digestion tank.</title>
        <authorList>
            <person name="Huang H."/>
        </authorList>
    </citation>
    <scope>NUCLEOTIDE SEQUENCE</scope>
    <source>
        <strain evidence="3">Ai-910</strain>
    </source>
</reference>
<evidence type="ECO:0000313" key="4">
    <source>
        <dbReference type="Proteomes" id="UP001056426"/>
    </source>
</evidence>
<keyword evidence="1" id="KW-1133">Transmembrane helix</keyword>
<evidence type="ECO:0000313" key="3">
    <source>
        <dbReference type="EMBL" id="URW80392.1"/>
    </source>
</evidence>
<protein>
    <submittedName>
        <fullName evidence="3">Glycosyltransferase family 4 protein</fullName>
    </submittedName>
</protein>
<evidence type="ECO:0000259" key="2">
    <source>
        <dbReference type="Pfam" id="PF13439"/>
    </source>
</evidence>
<name>A0A9J6ZT19_9BACT</name>
<reference evidence="3" key="1">
    <citation type="submission" date="2022-05" db="EMBL/GenBank/DDBJ databases">
        <authorList>
            <person name="Sun X."/>
        </authorList>
    </citation>
    <scope>NUCLEOTIDE SEQUENCE</scope>
    <source>
        <strain evidence="3">Ai-910</strain>
    </source>
</reference>
<evidence type="ECO:0000256" key="1">
    <source>
        <dbReference type="SAM" id="Phobius"/>
    </source>
</evidence>
<dbReference type="RefSeq" id="WP_250724554.1">
    <property type="nucleotide sequence ID" value="NZ_CP098400.1"/>
</dbReference>
<feature type="transmembrane region" description="Helical" evidence="1">
    <location>
        <begin position="52"/>
        <end position="75"/>
    </location>
</feature>
<dbReference type="SUPFAM" id="SSF53756">
    <property type="entry name" value="UDP-Glycosyltransferase/glycogen phosphorylase"/>
    <property type="match status" value="1"/>
</dbReference>
<dbReference type="PANTHER" id="PTHR45947">
    <property type="entry name" value="SULFOQUINOVOSYL TRANSFERASE SQD2"/>
    <property type="match status" value="1"/>
</dbReference>
<dbReference type="EMBL" id="CP098400">
    <property type="protein sequence ID" value="URW80392.1"/>
    <property type="molecule type" value="Genomic_DNA"/>
</dbReference>
<dbReference type="KEGG" id="alkq:M9189_03360"/>
<dbReference type="AlphaFoldDB" id="A0A9J6ZT19"/>
<feature type="transmembrane region" description="Helical" evidence="1">
    <location>
        <begin position="87"/>
        <end position="108"/>
    </location>
</feature>